<evidence type="ECO:0000313" key="4">
    <source>
        <dbReference type="Proteomes" id="UP000095256"/>
    </source>
</evidence>
<keyword evidence="1 3" id="KW-0808">Transferase</keyword>
<comment type="caution">
    <text evidence="3">The sequence shown here is derived from an EMBL/GenBank/DDBJ whole genome shotgun (WGS) entry which is preliminary data.</text>
</comment>
<proteinExistence type="predicted"/>
<evidence type="ECO:0000313" key="3">
    <source>
        <dbReference type="EMBL" id="OEH83250.1"/>
    </source>
</evidence>
<evidence type="ECO:0000259" key="2">
    <source>
        <dbReference type="Pfam" id="PF08241"/>
    </source>
</evidence>
<dbReference type="RefSeq" id="WP_069697802.1">
    <property type="nucleotide sequence ID" value="NZ_JAGGMA010000019.1"/>
</dbReference>
<dbReference type="GO" id="GO:0032259">
    <property type="term" value="P:methylation"/>
    <property type="evidence" value="ECO:0007669"/>
    <property type="project" value="UniProtKB-KW"/>
</dbReference>
<dbReference type="SUPFAM" id="SSF53335">
    <property type="entry name" value="S-adenosyl-L-methionine-dependent methyltransferases"/>
    <property type="match status" value="1"/>
</dbReference>
<gene>
    <name evidence="3" type="ORF">BCR26_10630</name>
</gene>
<dbReference type="PANTHER" id="PTHR43861:SF3">
    <property type="entry name" value="PUTATIVE (AFU_ORTHOLOGUE AFUA_2G14390)-RELATED"/>
    <property type="match status" value="1"/>
</dbReference>
<dbReference type="AlphaFoldDB" id="A0A1E5KZG4"/>
<dbReference type="GO" id="GO:0008757">
    <property type="term" value="F:S-adenosylmethionine-dependent methyltransferase activity"/>
    <property type="evidence" value="ECO:0007669"/>
    <property type="project" value="InterPro"/>
</dbReference>
<protein>
    <submittedName>
        <fullName evidence="3">Methyltransferase type 12</fullName>
    </submittedName>
</protein>
<evidence type="ECO:0000256" key="1">
    <source>
        <dbReference type="ARBA" id="ARBA00022679"/>
    </source>
</evidence>
<dbReference type="InterPro" id="IPR013216">
    <property type="entry name" value="Methyltransf_11"/>
</dbReference>
<dbReference type="STRING" id="762845.BCR26_10630"/>
<dbReference type="EMBL" id="MIEK01000010">
    <property type="protein sequence ID" value="OEH83250.1"/>
    <property type="molecule type" value="Genomic_DNA"/>
</dbReference>
<organism evidence="3 4">
    <name type="scientific">Enterococcus rivorum</name>
    <dbReference type="NCBI Taxonomy" id="762845"/>
    <lineage>
        <taxon>Bacteria</taxon>
        <taxon>Bacillati</taxon>
        <taxon>Bacillota</taxon>
        <taxon>Bacilli</taxon>
        <taxon>Lactobacillales</taxon>
        <taxon>Enterococcaceae</taxon>
        <taxon>Enterococcus</taxon>
    </lineage>
</organism>
<accession>A0A1E5KZG4</accession>
<dbReference type="Pfam" id="PF08241">
    <property type="entry name" value="Methyltransf_11"/>
    <property type="match status" value="1"/>
</dbReference>
<dbReference type="OrthoDB" id="9791837at2"/>
<reference evidence="3 4" key="1">
    <citation type="submission" date="2016-09" db="EMBL/GenBank/DDBJ databases">
        <authorList>
            <person name="Capua I."/>
            <person name="De Benedictis P."/>
            <person name="Joannis T."/>
            <person name="Lombin L.H."/>
            <person name="Cattoli G."/>
        </authorList>
    </citation>
    <scope>NUCLEOTIDE SEQUENCE [LARGE SCALE GENOMIC DNA]</scope>
    <source>
        <strain evidence="3 4">LMG 25899</strain>
    </source>
</reference>
<dbReference type="PANTHER" id="PTHR43861">
    <property type="entry name" value="TRANS-ACONITATE 2-METHYLTRANSFERASE-RELATED"/>
    <property type="match status" value="1"/>
</dbReference>
<keyword evidence="4" id="KW-1185">Reference proteome</keyword>
<feature type="domain" description="Methyltransferase type 11" evidence="2">
    <location>
        <begin position="44"/>
        <end position="139"/>
    </location>
</feature>
<keyword evidence="3" id="KW-0489">Methyltransferase</keyword>
<sequence length="204" mass="23266">MGNIDIFEAMATKYDSLERIEMSKIIANEIRNHIVSGKEKIAIDYGCGTGLVGLELYNEFHSLLFVDAAKNMITLVQQKIKNNQIKNATALCLDLESSMVPNFSGDYLLLVQVLLHVQDIEPFLRNLYEHLNNNGQILIVDFNYTESIISDKVHNGFKQENLMEIMEEIGFAEIKVKTFYHGKNNFMNQDASLFLLDAKKIVKN</sequence>
<dbReference type="InterPro" id="IPR029063">
    <property type="entry name" value="SAM-dependent_MTases_sf"/>
</dbReference>
<name>A0A1E5KZG4_9ENTE</name>
<dbReference type="Gene3D" id="3.40.50.150">
    <property type="entry name" value="Vaccinia Virus protein VP39"/>
    <property type="match status" value="1"/>
</dbReference>
<dbReference type="Proteomes" id="UP000095256">
    <property type="component" value="Unassembled WGS sequence"/>
</dbReference>